<evidence type="ECO:0000313" key="2">
    <source>
        <dbReference type="EMBL" id="CCI85813.1"/>
    </source>
</evidence>
<dbReference type="STRING" id="1423790.BN53_06915"/>
<reference evidence="2 3" key="1">
    <citation type="submission" date="2012-06" db="EMBL/GenBank/DDBJ databases">
        <title>Draft Genome Sequence of Lactobacillus pasteurii CRBIP 24.76T.</title>
        <authorList>
            <person name="Cousin S."/>
            <person name="Bouchier C."/>
            <person name="Loux V."/>
            <person name="Ma L."/>
            <person name="Creno S."/>
            <person name="Bizet C."/>
            <person name="Clermont D."/>
        </authorList>
    </citation>
    <scope>NUCLEOTIDE SEQUENCE [LARGE SCALE GENOMIC DNA]</scope>
    <source>
        <strain evidence="3">CRBIP 24.76T</strain>
    </source>
</reference>
<dbReference type="Gene3D" id="1.20.1170.10">
    <property type="match status" value="1"/>
</dbReference>
<keyword evidence="1" id="KW-0175">Coiled coil</keyword>
<sequence>MKKFTLGLILGAGAGLLASFLKNEDGSRVGAPLKAEFDGLKDDFQDLSSGVDSAKSALADLEKNLPDASKAIDEIGDDIRHYQDQSSRTIEELEKAADNLEQKMQQNFE</sequence>
<proteinExistence type="predicted"/>
<evidence type="ECO:0000313" key="3">
    <source>
        <dbReference type="Proteomes" id="UP000009311"/>
    </source>
</evidence>
<dbReference type="AlphaFoldDB" id="I7LEI8"/>
<keyword evidence="3" id="KW-1185">Reference proteome</keyword>
<organism evidence="2 3">
    <name type="scientific">Lactobacillus pasteurii DSM 23907 = CRBIP 24.76</name>
    <dbReference type="NCBI Taxonomy" id="1423790"/>
    <lineage>
        <taxon>Bacteria</taxon>
        <taxon>Bacillati</taxon>
        <taxon>Bacillota</taxon>
        <taxon>Bacilli</taxon>
        <taxon>Lactobacillales</taxon>
        <taxon>Lactobacillaceae</taxon>
        <taxon>Lactobacillus</taxon>
    </lineage>
</organism>
<comment type="caution">
    <text evidence="2">The sequence shown here is derived from an EMBL/GenBank/DDBJ whole genome shotgun (WGS) entry which is preliminary data.</text>
</comment>
<dbReference type="Proteomes" id="UP000009311">
    <property type="component" value="Unassembled WGS sequence"/>
</dbReference>
<dbReference type="EMBL" id="CAKD01000023">
    <property type="protein sequence ID" value="CCI85813.1"/>
    <property type="molecule type" value="Genomic_DNA"/>
</dbReference>
<evidence type="ECO:0000256" key="1">
    <source>
        <dbReference type="SAM" id="Coils"/>
    </source>
</evidence>
<gene>
    <name evidence="2" type="ORF">BN53_06915</name>
</gene>
<protein>
    <submittedName>
        <fullName evidence="2">Probable tropomyosin</fullName>
    </submittedName>
</protein>
<dbReference type="OrthoDB" id="2323356at2"/>
<feature type="coiled-coil region" evidence="1">
    <location>
        <begin position="51"/>
        <end position="106"/>
    </location>
</feature>
<dbReference type="PATRIC" id="fig|1423790.3.peg.23"/>
<dbReference type="eggNOG" id="ENOG5030A3W">
    <property type="taxonomic scope" value="Bacteria"/>
</dbReference>
<accession>I7LEI8</accession>
<name>I7LEI8_9LACO</name>
<dbReference type="RefSeq" id="WP_009560378.1">
    <property type="nucleotide sequence ID" value="NZ_AYZN01000001.1"/>
</dbReference>